<evidence type="ECO:0000313" key="1">
    <source>
        <dbReference type="EMBL" id="RJG23577.1"/>
    </source>
</evidence>
<dbReference type="AlphaFoldDB" id="A0A3A3GHY7"/>
<sequence>MRQRKELEVYYDEWCPLCAAIRRRLERWDWLHALRFRSIRDGQAVSEMRSRGISPDALEARMHVRCTGSGEIDSGLAAVLRLCSRVPLLMMLFPGIWLTIKLGFGERMYDWIASRRMIVPAGGCLEDGCELERRTSP</sequence>
<comment type="caution">
    <text evidence="1">The sequence shown here is derived from an EMBL/GenBank/DDBJ whole genome shotgun (WGS) entry which is preliminary data.</text>
</comment>
<dbReference type="OrthoDB" id="1260738at2"/>
<dbReference type="EMBL" id="QYZD01000010">
    <property type="protein sequence ID" value="RJG23577.1"/>
    <property type="molecule type" value="Genomic_DNA"/>
</dbReference>
<proteinExistence type="predicted"/>
<dbReference type="Proteomes" id="UP000266177">
    <property type="component" value="Unassembled WGS sequence"/>
</dbReference>
<dbReference type="InterPro" id="IPR007263">
    <property type="entry name" value="DCC1-like"/>
</dbReference>
<dbReference type="Pfam" id="PF04134">
    <property type="entry name" value="DCC1-like"/>
    <property type="match status" value="1"/>
</dbReference>
<organism evidence="1 2">
    <name type="scientific">Paenibacillus thiaminolyticus</name>
    <name type="common">Bacillus thiaminolyticus</name>
    <dbReference type="NCBI Taxonomy" id="49283"/>
    <lineage>
        <taxon>Bacteria</taxon>
        <taxon>Bacillati</taxon>
        <taxon>Bacillota</taxon>
        <taxon>Bacilli</taxon>
        <taxon>Bacillales</taxon>
        <taxon>Paenibacillaceae</taxon>
        <taxon>Paenibacillus</taxon>
    </lineage>
</organism>
<name>A0A3A3GHY7_PANTH</name>
<protein>
    <submittedName>
        <fullName evidence="1">DUF393 domain-containing protein</fullName>
    </submittedName>
</protein>
<dbReference type="GO" id="GO:0015035">
    <property type="term" value="F:protein-disulfide reductase activity"/>
    <property type="evidence" value="ECO:0007669"/>
    <property type="project" value="InterPro"/>
</dbReference>
<reference evidence="1 2" key="1">
    <citation type="submission" date="2018-09" db="EMBL/GenBank/DDBJ databases">
        <title>Paenibacillus SK2017-BO5.</title>
        <authorList>
            <person name="Piskunova J.V."/>
            <person name="Dubiley S.A."/>
            <person name="Severinov K.V."/>
        </authorList>
    </citation>
    <scope>NUCLEOTIDE SEQUENCE [LARGE SCALE GENOMIC DNA]</scope>
    <source>
        <strain evidence="1 2">BO5</strain>
    </source>
</reference>
<gene>
    <name evidence="1" type="ORF">DQX05_13090</name>
</gene>
<evidence type="ECO:0000313" key="2">
    <source>
        <dbReference type="Proteomes" id="UP000266177"/>
    </source>
</evidence>
<accession>A0A3A3GHY7</accession>
<dbReference type="RefSeq" id="WP_119794066.1">
    <property type="nucleotide sequence ID" value="NZ_QYZD01000010.1"/>
</dbReference>